<keyword evidence="3" id="KW-0597">Phosphoprotein</keyword>
<evidence type="ECO:0000313" key="11">
    <source>
        <dbReference type="EMBL" id="KAB2807011.1"/>
    </source>
</evidence>
<dbReference type="InterPro" id="IPR004358">
    <property type="entry name" value="Sig_transdc_His_kin-like_C"/>
</dbReference>
<keyword evidence="9" id="KW-1133">Transmembrane helix</keyword>
<dbReference type="RefSeq" id="WP_151668201.1">
    <property type="nucleotide sequence ID" value="NZ_WBVO01000012.1"/>
</dbReference>
<dbReference type="SMART" id="SM00388">
    <property type="entry name" value="HisKA"/>
    <property type="match status" value="1"/>
</dbReference>
<reference evidence="11 12" key="1">
    <citation type="submission" date="2019-09" db="EMBL/GenBank/DDBJ databases">
        <title>Genomes of family Cryomorphaceae.</title>
        <authorList>
            <person name="Bowman J.P."/>
        </authorList>
    </citation>
    <scope>NUCLEOTIDE SEQUENCE [LARGE SCALE GENOMIC DNA]</scope>
    <source>
        <strain evidence="11 12">LMG 25704</strain>
    </source>
</reference>
<dbReference type="InterPro" id="IPR005467">
    <property type="entry name" value="His_kinase_dom"/>
</dbReference>
<keyword evidence="9" id="KW-0812">Transmembrane</keyword>
<evidence type="ECO:0000259" key="10">
    <source>
        <dbReference type="PROSITE" id="PS50109"/>
    </source>
</evidence>
<gene>
    <name evidence="11" type="ORF">F8C67_12505</name>
</gene>
<protein>
    <recommendedName>
        <fullName evidence="2">histidine kinase</fullName>
        <ecNumber evidence="2">2.7.13.3</ecNumber>
    </recommendedName>
</protein>
<feature type="domain" description="Histidine kinase" evidence="10">
    <location>
        <begin position="184"/>
        <end position="386"/>
    </location>
</feature>
<dbReference type="CDD" id="cd00082">
    <property type="entry name" value="HisKA"/>
    <property type="match status" value="1"/>
</dbReference>
<dbReference type="PANTHER" id="PTHR43065">
    <property type="entry name" value="SENSOR HISTIDINE KINASE"/>
    <property type="match status" value="1"/>
</dbReference>
<dbReference type="SUPFAM" id="SSF55874">
    <property type="entry name" value="ATPase domain of HSP90 chaperone/DNA topoisomerase II/histidine kinase"/>
    <property type="match status" value="1"/>
</dbReference>
<keyword evidence="8" id="KW-0902">Two-component regulatory system</keyword>
<dbReference type="PRINTS" id="PR00344">
    <property type="entry name" value="BCTRLSENSOR"/>
</dbReference>
<dbReference type="PANTHER" id="PTHR43065:SF10">
    <property type="entry name" value="PEROXIDE STRESS-ACTIVATED HISTIDINE KINASE MAK3"/>
    <property type="match status" value="1"/>
</dbReference>
<comment type="caution">
    <text evidence="11">The sequence shown here is derived from an EMBL/GenBank/DDBJ whole genome shotgun (WGS) entry which is preliminary data.</text>
</comment>
<dbReference type="SUPFAM" id="SSF47384">
    <property type="entry name" value="Homodimeric domain of signal transducing histidine kinase"/>
    <property type="match status" value="1"/>
</dbReference>
<evidence type="ECO:0000256" key="7">
    <source>
        <dbReference type="ARBA" id="ARBA00022840"/>
    </source>
</evidence>
<evidence type="ECO:0000256" key="5">
    <source>
        <dbReference type="ARBA" id="ARBA00022741"/>
    </source>
</evidence>
<evidence type="ECO:0000256" key="4">
    <source>
        <dbReference type="ARBA" id="ARBA00022679"/>
    </source>
</evidence>
<dbReference type="AlphaFoldDB" id="A0A6N6RD36"/>
<dbReference type="Gene3D" id="1.10.287.130">
    <property type="match status" value="1"/>
</dbReference>
<dbReference type="Gene3D" id="3.30.565.10">
    <property type="entry name" value="Histidine kinase-like ATPase, C-terminal domain"/>
    <property type="match status" value="1"/>
</dbReference>
<evidence type="ECO:0000256" key="9">
    <source>
        <dbReference type="SAM" id="Phobius"/>
    </source>
</evidence>
<evidence type="ECO:0000313" key="12">
    <source>
        <dbReference type="Proteomes" id="UP000468650"/>
    </source>
</evidence>
<feature type="transmembrane region" description="Helical" evidence="9">
    <location>
        <begin position="12"/>
        <end position="31"/>
    </location>
</feature>
<keyword evidence="9" id="KW-0472">Membrane</keyword>
<sequence>MRRPDIHRNKNAWKLILFLCALLIGAGTLLYTESFLSELRKGEERSVKIWANAVQLFGSDAATGDLTLYGMIMEGNTTIPIILTDQDGHIIAKRNINQEKAARPGYLEALIPRMAEENEPIVIEFAEGKKNIVYYQESILLKKLRIYPWVLLGVIAVFVGIAYAAFSSARRSEQERVWSGMAKETAHQIGTPLSSMLGWIELLRAQGVDETALNEMLKDVDRLETITARFSKIGSIPELKNEDLIDCLKESLDYLRSRTSKKIDINLSVPEGEIVLPINRQLFSWVIENLIRNAVDAIEGAGQVDISLEEAGRSMKIDVRDTGKGLPRNQYKAIFRPGFTTKQRGWGLGLSLAQRIIEDYHDGRIFVVKSEPGAGTTFRILLPIAS</sequence>
<name>A0A6N6RD36_9FLAO</name>
<proteinExistence type="predicted"/>
<dbReference type="PROSITE" id="PS50109">
    <property type="entry name" value="HIS_KIN"/>
    <property type="match status" value="1"/>
</dbReference>
<keyword evidence="4" id="KW-0808">Transferase</keyword>
<comment type="catalytic activity">
    <reaction evidence="1">
        <text>ATP + protein L-histidine = ADP + protein N-phospho-L-histidine.</text>
        <dbReference type="EC" id="2.7.13.3"/>
    </reaction>
</comment>
<evidence type="ECO:0000256" key="8">
    <source>
        <dbReference type="ARBA" id="ARBA00023012"/>
    </source>
</evidence>
<dbReference type="EC" id="2.7.13.3" evidence="2"/>
<dbReference type="OrthoDB" id="9815750at2"/>
<evidence type="ECO:0000256" key="3">
    <source>
        <dbReference type="ARBA" id="ARBA00022553"/>
    </source>
</evidence>
<dbReference type="Pfam" id="PF02518">
    <property type="entry name" value="HATPase_c"/>
    <property type="match status" value="1"/>
</dbReference>
<dbReference type="InterPro" id="IPR036097">
    <property type="entry name" value="HisK_dim/P_sf"/>
</dbReference>
<dbReference type="Proteomes" id="UP000468650">
    <property type="component" value="Unassembled WGS sequence"/>
</dbReference>
<feature type="transmembrane region" description="Helical" evidence="9">
    <location>
        <begin position="146"/>
        <end position="166"/>
    </location>
</feature>
<dbReference type="InterPro" id="IPR036890">
    <property type="entry name" value="HATPase_C_sf"/>
</dbReference>
<dbReference type="InterPro" id="IPR003661">
    <property type="entry name" value="HisK_dim/P_dom"/>
</dbReference>
<keyword evidence="5" id="KW-0547">Nucleotide-binding</keyword>
<dbReference type="GO" id="GO:0005524">
    <property type="term" value="F:ATP binding"/>
    <property type="evidence" value="ECO:0007669"/>
    <property type="project" value="UniProtKB-KW"/>
</dbReference>
<dbReference type="GO" id="GO:0000155">
    <property type="term" value="F:phosphorelay sensor kinase activity"/>
    <property type="evidence" value="ECO:0007669"/>
    <property type="project" value="InterPro"/>
</dbReference>
<dbReference type="InterPro" id="IPR003594">
    <property type="entry name" value="HATPase_dom"/>
</dbReference>
<dbReference type="SMART" id="SM00387">
    <property type="entry name" value="HATPase_c"/>
    <property type="match status" value="1"/>
</dbReference>
<keyword evidence="12" id="KW-1185">Reference proteome</keyword>
<keyword evidence="7" id="KW-0067">ATP-binding</keyword>
<evidence type="ECO:0000256" key="1">
    <source>
        <dbReference type="ARBA" id="ARBA00000085"/>
    </source>
</evidence>
<accession>A0A6N6RD36</accession>
<dbReference type="EMBL" id="WBVO01000012">
    <property type="protein sequence ID" value="KAB2807011.1"/>
    <property type="molecule type" value="Genomic_DNA"/>
</dbReference>
<keyword evidence="6 11" id="KW-0418">Kinase</keyword>
<organism evidence="11 12">
    <name type="scientific">Phaeocystidibacter luteus</name>
    <dbReference type="NCBI Taxonomy" id="911197"/>
    <lineage>
        <taxon>Bacteria</taxon>
        <taxon>Pseudomonadati</taxon>
        <taxon>Bacteroidota</taxon>
        <taxon>Flavobacteriia</taxon>
        <taxon>Flavobacteriales</taxon>
        <taxon>Phaeocystidibacteraceae</taxon>
        <taxon>Phaeocystidibacter</taxon>
    </lineage>
</organism>
<evidence type="ECO:0000256" key="6">
    <source>
        <dbReference type="ARBA" id="ARBA00022777"/>
    </source>
</evidence>
<evidence type="ECO:0000256" key="2">
    <source>
        <dbReference type="ARBA" id="ARBA00012438"/>
    </source>
</evidence>